<dbReference type="AlphaFoldDB" id="A0A6A5RV27"/>
<evidence type="ECO:0000313" key="3">
    <source>
        <dbReference type="Proteomes" id="UP000800082"/>
    </source>
</evidence>
<dbReference type="Proteomes" id="UP000800082">
    <property type="component" value="Unassembled WGS sequence"/>
</dbReference>
<accession>A0A6A5RV27</accession>
<feature type="region of interest" description="Disordered" evidence="1">
    <location>
        <begin position="41"/>
        <end position="63"/>
    </location>
</feature>
<proteinExistence type="predicted"/>
<dbReference type="GeneID" id="54353348"/>
<feature type="non-terminal residue" evidence="2">
    <location>
        <position position="1"/>
    </location>
</feature>
<feature type="region of interest" description="Disordered" evidence="1">
    <location>
        <begin position="256"/>
        <end position="306"/>
    </location>
</feature>
<organism evidence="2 3">
    <name type="scientific">Didymella exigua CBS 183.55</name>
    <dbReference type="NCBI Taxonomy" id="1150837"/>
    <lineage>
        <taxon>Eukaryota</taxon>
        <taxon>Fungi</taxon>
        <taxon>Dikarya</taxon>
        <taxon>Ascomycota</taxon>
        <taxon>Pezizomycotina</taxon>
        <taxon>Dothideomycetes</taxon>
        <taxon>Pleosporomycetidae</taxon>
        <taxon>Pleosporales</taxon>
        <taxon>Pleosporineae</taxon>
        <taxon>Didymellaceae</taxon>
        <taxon>Didymella</taxon>
    </lineage>
</organism>
<evidence type="ECO:0000313" key="2">
    <source>
        <dbReference type="EMBL" id="KAF1930146.1"/>
    </source>
</evidence>
<reference evidence="2" key="1">
    <citation type="journal article" date="2020" name="Stud. Mycol.">
        <title>101 Dothideomycetes genomes: a test case for predicting lifestyles and emergence of pathogens.</title>
        <authorList>
            <person name="Haridas S."/>
            <person name="Albert R."/>
            <person name="Binder M."/>
            <person name="Bloem J."/>
            <person name="Labutti K."/>
            <person name="Salamov A."/>
            <person name="Andreopoulos B."/>
            <person name="Baker S."/>
            <person name="Barry K."/>
            <person name="Bills G."/>
            <person name="Bluhm B."/>
            <person name="Cannon C."/>
            <person name="Castanera R."/>
            <person name="Culley D."/>
            <person name="Daum C."/>
            <person name="Ezra D."/>
            <person name="Gonzalez J."/>
            <person name="Henrissat B."/>
            <person name="Kuo A."/>
            <person name="Liang C."/>
            <person name="Lipzen A."/>
            <person name="Lutzoni F."/>
            <person name="Magnuson J."/>
            <person name="Mondo S."/>
            <person name="Nolan M."/>
            <person name="Ohm R."/>
            <person name="Pangilinan J."/>
            <person name="Park H.-J."/>
            <person name="Ramirez L."/>
            <person name="Alfaro M."/>
            <person name="Sun H."/>
            <person name="Tritt A."/>
            <person name="Yoshinaga Y."/>
            <person name="Zwiers L.-H."/>
            <person name="Turgeon B."/>
            <person name="Goodwin S."/>
            <person name="Spatafora J."/>
            <person name="Crous P."/>
            <person name="Grigoriev I."/>
        </authorList>
    </citation>
    <scope>NUCLEOTIDE SEQUENCE</scope>
    <source>
        <strain evidence="2">CBS 183.55</strain>
    </source>
</reference>
<evidence type="ECO:0000256" key="1">
    <source>
        <dbReference type="SAM" id="MobiDB-lite"/>
    </source>
</evidence>
<sequence>DWTTWINQIQARAAVYNIWNNLDPEHPVPFLVEPTLPEAPEPSGYHAAAGVQEASRPSELSAQGQKAYKEDMEYYKTLTERYKLTYRKYEIEQKSIQHLTALIQSTVAPHLQRTCCLPSLSIHQWITNLKDTTGVDDNLESERARARYHAALKPLIRLSGWDIWLAEYDQAATEAETYRVADVTQITAVTQDFQSAVQKAAPIWSALFQAMRHEASMTRKEMMKRFREYMMTTHPLRPKQNKAAFVIDDASYLADGGATTQGNERDASIAENAPSRRGKPRNQPGKNPRKRAQEDRPAQGGAKCPACDQRHSINDCWYINTEQAPDWWKANKHVEALVEVKKKHDTTLIGALRGQSRARSQSLHIKKSHTPTPIIQELEEEQ</sequence>
<name>A0A6A5RV27_9PLEO</name>
<dbReference type="RefSeq" id="XP_033450394.1">
    <property type="nucleotide sequence ID" value="XM_033595681.1"/>
</dbReference>
<gene>
    <name evidence="2" type="ORF">M421DRAFT_59405</name>
</gene>
<protein>
    <submittedName>
        <fullName evidence="2">Uncharacterized protein</fullName>
    </submittedName>
</protein>
<keyword evidence="3" id="KW-1185">Reference proteome</keyword>
<dbReference type="EMBL" id="ML978964">
    <property type="protein sequence ID" value="KAF1930146.1"/>
    <property type="molecule type" value="Genomic_DNA"/>
</dbReference>
<dbReference type="OrthoDB" id="4951733at2759"/>